<protein>
    <submittedName>
        <fullName evidence="2">Uncharacterized protein</fullName>
    </submittedName>
</protein>
<evidence type="ECO:0000313" key="3">
    <source>
        <dbReference type="Proteomes" id="UP001304243"/>
    </source>
</evidence>
<organism evidence="2 3">
    <name type="scientific">Mucor velutinosus</name>
    <dbReference type="NCBI Taxonomy" id="708070"/>
    <lineage>
        <taxon>Eukaryota</taxon>
        <taxon>Fungi</taxon>
        <taxon>Fungi incertae sedis</taxon>
        <taxon>Mucoromycota</taxon>
        <taxon>Mucoromycotina</taxon>
        <taxon>Mucoromycetes</taxon>
        <taxon>Mucorales</taxon>
        <taxon>Mucorineae</taxon>
        <taxon>Mucoraceae</taxon>
        <taxon>Mucor</taxon>
    </lineage>
</organism>
<feature type="region of interest" description="Disordered" evidence="1">
    <location>
        <begin position="242"/>
        <end position="270"/>
    </location>
</feature>
<feature type="region of interest" description="Disordered" evidence="1">
    <location>
        <begin position="57"/>
        <end position="84"/>
    </location>
</feature>
<sequence>MSVGPELSVMYHHNSQQYYNSSPLIIAQHQQYRIQQEQSQQYHQPRSPFYDQMINDQHNKQQQQQQQQQNKQQHSLSPPLSVASSSSTSSGSFYSSLSSSPPYASNAFQIHASTLSNAISQMRIKKKLPATLNASQTTLYATHQQSQSTKTSAASWNFTWLVFMNEKWVPFDILNQTKLEQTLTVGGTFVDINDSHFPDVKRVRVFPKSNYLSYLGVKYRLSRIMQPDAYLDHVGVAEARKPSSLPMLPSPSSPTADEGGDSRIQRAWEM</sequence>
<name>A0AAN7DIU4_9FUNG</name>
<accession>A0AAN7DIU4</accession>
<dbReference type="EMBL" id="JASEJX010000014">
    <property type="protein sequence ID" value="KAK4515711.1"/>
    <property type="molecule type" value="Genomic_DNA"/>
</dbReference>
<gene>
    <name evidence="2" type="ORF">ATC70_010664</name>
</gene>
<dbReference type="AlphaFoldDB" id="A0AAN7DIU4"/>
<evidence type="ECO:0000256" key="1">
    <source>
        <dbReference type="SAM" id="MobiDB-lite"/>
    </source>
</evidence>
<proteinExistence type="predicted"/>
<dbReference type="Proteomes" id="UP001304243">
    <property type="component" value="Unassembled WGS sequence"/>
</dbReference>
<dbReference type="RefSeq" id="XP_064682377.1">
    <property type="nucleotide sequence ID" value="XM_064829875.1"/>
</dbReference>
<dbReference type="GeneID" id="89954350"/>
<feature type="compositionally biased region" description="Low complexity" evidence="1">
    <location>
        <begin position="60"/>
        <end position="84"/>
    </location>
</feature>
<comment type="caution">
    <text evidence="2">The sequence shown here is derived from an EMBL/GenBank/DDBJ whole genome shotgun (WGS) entry which is preliminary data.</text>
</comment>
<reference evidence="2 3" key="1">
    <citation type="submission" date="2022-11" db="EMBL/GenBank/DDBJ databases">
        <title>Mucor velutinosus strain NIH1002 WGS.</title>
        <authorList>
            <person name="Subramanian P."/>
            <person name="Mullikin J.C."/>
            <person name="Segre J.A."/>
            <person name="Zelazny A.M."/>
        </authorList>
    </citation>
    <scope>NUCLEOTIDE SEQUENCE [LARGE SCALE GENOMIC DNA]</scope>
    <source>
        <strain evidence="2 3">NIH1002</strain>
    </source>
</reference>
<feature type="compositionally biased region" description="Basic and acidic residues" evidence="1">
    <location>
        <begin position="260"/>
        <end position="270"/>
    </location>
</feature>
<keyword evidence="3" id="KW-1185">Reference proteome</keyword>
<evidence type="ECO:0000313" key="2">
    <source>
        <dbReference type="EMBL" id="KAK4515711.1"/>
    </source>
</evidence>